<comment type="similarity">
    <text evidence="2 7">Belongs to the ExbD/TolR family.</text>
</comment>
<dbReference type="PANTHER" id="PTHR30558">
    <property type="entry name" value="EXBD MEMBRANE COMPONENT OF PMF-DRIVEN MACROMOLECULE IMPORT SYSTEM"/>
    <property type="match status" value="1"/>
</dbReference>
<dbReference type="InterPro" id="IPR003400">
    <property type="entry name" value="ExbD"/>
</dbReference>
<dbReference type="Pfam" id="PF02472">
    <property type="entry name" value="ExbD"/>
    <property type="match status" value="1"/>
</dbReference>
<evidence type="ECO:0000256" key="5">
    <source>
        <dbReference type="ARBA" id="ARBA00022989"/>
    </source>
</evidence>
<evidence type="ECO:0000256" key="3">
    <source>
        <dbReference type="ARBA" id="ARBA00022475"/>
    </source>
</evidence>
<evidence type="ECO:0000256" key="1">
    <source>
        <dbReference type="ARBA" id="ARBA00004162"/>
    </source>
</evidence>
<keyword evidence="3" id="KW-1003">Cell membrane</keyword>
<keyword evidence="6" id="KW-0472">Membrane</keyword>
<comment type="subcellular location">
    <subcellularLocation>
        <location evidence="1">Cell membrane</location>
        <topology evidence="1">Single-pass membrane protein</topology>
    </subcellularLocation>
    <subcellularLocation>
        <location evidence="7">Cell membrane</location>
        <topology evidence="7">Single-pass type II membrane protein</topology>
    </subcellularLocation>
</comment>
<keyword evidence="7" id="KW-0653">Protein transport</keyword>
<evidence type="ECO:0000256" key="6">
    <source>
        <dbReference type="ARBA" id="ARBA00023136"/>
    </source>
</evidence>
<dbReference type="GO" id="GO:0022857">
    <property type="term" value="F:transmembrane transporter activity"/>
    <property type="evidence" value="ECO:0007669"/>
    <property type="project" value="InterPro"/>
</dbReference>
<gene>
    <name evidence="8" type="ORF">KL86DYS1_11350</name>
</gene>
<dbReference type="GO" id="GO:0005886">
    <property type="term" value="C:plasma membrane"/>
    <property type="evidence" value="ECO:0007669"/>
    <property type="project" value="UniProtKB-SubCell"/>
</dbReference>
<keyword evidence="5" id="KW-1133">Transmembrane helix</keyword>
<proteinExistence type="inferred from homology"/>
<dbReference type="EMBL" id="FLUM01000001">
    <property type="protein sequence ID" value="SBV95277.1"/>
    <property type="molecule type" value="Genomic_DNA"/>
</dbReference>
<dbReference type="RefSeq" id="WP_296939253.1">
    <property type="nucleotide sequence ID" value="NZ_LT599032.1"/>
</dbReference>
<keyword evidence="7" id="KW-0813">Transport</keyword>
<keyword evidence="4 7" id="KW-0812">Transmembrane</keyword>
<protein>
    <recommendedName>
        <fullName evidence="9">Biopolymer transport protein ExbD/TolR</fullName>
    </recommendedName>
</protein>
<accession>A0A212J769</accession>
<organism evidence="8">
    <name type="scientific">uncultured Dysgonomonas sp</name>
    <dbReference type="NCBI Taxonomy" id="206096"/>
    <lineage>
        <taxon>Bacteria</taxon>
        <taxon>Pseudomonadati</taxon>
        <taxon>Bacteroidota</taxon>
        <taxon>Bacteroidia</taxon>
        <taxon>Bacteroidales</taxon>
        <taxon>Dysgonomonadaceae</taxon>
        <taxon>Dysgonomonas</taxon>
        <taxon>environmental samples</taxon>
    </lineage>
</organism>
<name>A0A212J769_9BACT</name>
<sequence>MASIDTGGGEVKKGKPKKETLRVDFTPMVDMNMLLITFFMFCTTLSKPQVMDIAMPTNEKLNEDEEVKVKESKAITLILGENNKVYYYTGIPNYEDYTTLKETDFSPEGLRSLLLDRNKTIVAKMKELKHEKFVTNKKMSDEEFQARSKEIKGDKDGQVVVIKPTADANYANLVDALDEMQICSIDKYAIVDMTEGDQFLLENLKTKGAYGAQAAPPKK</sequence>
<evidence type="ECO:0000313" key="8">
    <source>
        <dbReference type="EMBL" id="SBV95277.1"/>
    </source>
</evidence>
<evidence type="ECO:0000256" key="2">
    <source>
        <dbReference type="ARBA" id="ARBA00005811"/>
    </source>
</evidence>
<dbReference type="PANTHER" id="PTHR30558:SF3">
    <property type="entry name" value="BIOPOLYMER TRANSPORT PROTEIN EXBD-RELATED"/>
    <property type="match status" value="1"/>
</dbReference>
<evidence type="ECO:0000256" key="7">
    <source>
        <dbReference type="RuleBase" id="RU003879"/>
    </source>
</evidence>
<evidence type="ECO:0000256" key="4">
    <source>
        <dbReference type="ARBA" id="ARBA00022692"/>
    </source>
</evidence>
<evidence type="ECO:0008006" key="9">
    <source>
        <dbReference type="Google" id="ProtNLM"/>
    </source>
</evidence>
<dbReference type="GO" id="GO:0015031">
    <property type="term" value="P:protein transport"/>
    <property type="evidence" value="ECO:0007669"/>
    <property type="project" value="UniProtKB-KW"/>
</dbReference>
<dbReference type="AlphaFoldDB" id="A0A212J769"/>
<reference evidence="8" key="1">
    <citation type="submission" date="2016-04" db="EMBL/GenBank/DDBJ databases">
        <authorList>
            <person name="Evans L.H."/>
            <person name="Alamgir A."/>
            <person name="Owens N."/>
            <person name="Weber N.D."/>
            <person name="Virtaneva K."/>
            <person name="Barbian K."/>
            <person name="Babar A."/>
            <person name="Rosenke K."/>
        </authorList>
    </citation>
    <scope>NUCLEOTIDE SEQUENCE</scope>
    <source>
        <strain evidence="8">86-1</strain>
    </source>
</reference>